<evidence type="ECO:0000256" key="7">
    <source>
        <dbReference type="ARBA" id="ARBA00022989"/>
    </source>
</evidence>
<comment type="subcellular location">
    <subcellularLocation>
        <location evidence="1">Mitochondrion inner membrane</location>
        <topology evidence="1">Multi-pass membrane protein</topology>
    </subcellularLocation>
</comment>
<keyword evidence="3" id="KW-0813">Transport</keyword>
<dbReference type="EMBL" id="JAACJO010000010">
    <property type="protein sequence ID" value="KAF5353532.1"/>
    <property type="molecule type" value="Genomic_DNA"/>
</dbReference>
<dbReference type="GO" id="GO:0005743">
    <property type="term" value="C:mitochondrial inner membrane"/>
    <property type="evidence" value="ECO:0007669"/>
    <property type="project" value="UniProtKB-SubCell"/>
</dbReference>
<dbReference type="InterPro" id="IPR018108">
    <property type="entry name" value="MCP_transmembrane"/>
</dbReference>
<dbReference type="OrthoDB" id="434783at2759"/>
<dbReference type="InterPro" id="IPR051752">
    <property type="entry name" value="Mito_2-oxodicarb_carrier"/>
</dbReference>
<name>A0A8H5FYL4_9AGAR</name>
<feature type="transmembrane region" description="Helical" evidence="11">
    <location>
        <begin position="407"/>
        <end position="428"/>
    </location>
</feature>
<keyword evidence="7 11" id="KW-1133">Transmembrane helix</keyword>
<evidence type="ECO:0000256" key="9">
    <source>
        <dbReference type="ARBA" id="ARBA00023136"/>
    </source>
</evidence>
<dbReference type="InterPro" id="IPR023395">
    <property type="entry name" value="MCP_dom_sf"/>
</dbReference>
<keyword evidence="13" id="KW-1185">Reference proteome</keyword>
<dbReference type="SUPFAM" id="SSF103506">
    <property type="entry name" value="Mitochondrial carrier"/>
    <property type="match status" value="1"/>
</dbReference>
<keyword evidence="5" id="KW-0677">Repeat</keyword>
<dbReference type="PANTHER" id="PTHR46356">
    <property type="entry name" value="MITOCHONDRIAL 2-OXODICARBOXYLATE CARRIER"/>
    <property type="match status" value="1"/>
</dbReference>
<dbReference type="CDD" id="cd00586">
    <property type="entry name" value="4HBT"/>
    <property type="match status" value="1"/>
</dbReference>
<dbReference type="SUPFAM" id="SSF54637">
    <property type="entry name" value="Thioesterase/thiol ester dehydrase-isomerase"/>
    <property type="match status" value="1"/>
</dbReference>
<organism evidence="12 13">
    <name type="scientific">Leucocoprinus leucothites</name>
    <dbReference type="NCBI Taxonomy" id="201217"/>
    <lineage>
        <taxon>Eukaryota</taxon>
        <taxon>Fungi</taxon>
        <taxon>Dikarya</taxon>
        <taxon>Basidiomycota</taxon>
        <taxon>Agaricomycotina</taxon>
        <taxon>Agaricomycetes</taxon>
        <taxon>Agaricomycetidae</taxon>
        <taxon>Agaricales</taxon>
        <taxon>Agaricineae</taxon>
        <taxon>Agaricaceae</taxon>
        <taxon>Leucocoprinus</taxon>
    </lineage>
</organism>
<dbReference type="AlphaFoldDB" id="A0A8H5FYL4"/>
<evidence type="ECO:0000256" key="4">
    <source>
        <dbReference type="ARBA" id="ARBA00022692"/>
    </source>
</evidence>
<feature type="transmembrane region" description="Helical" evidence="11">
    <location>
        <begin position="530"/>
        <end position="550"/>
    </location>
</feature>
<dbReference type="Gene3D" id="3.10.129.10">
    <property type="entry name" value="Hotdog Thioesterase"/>
    <property type="match status" value="1"/>
</dbReference>
<evidence type="ECO:0000256" key="2">
    <source>
        <dbReference type="ARBA" id="ARBA00006375"/>
    </source>
</evidence>
<evidence type="ECO:0008006" key="14">
    <source>
        <dbReference type="Google" id="ProtNLM"/>
    </source>
</evidence>
<keyword evidence="8" id="KW-0496">Mitochondrion</keyword>
<comment type="caution">
    <text evidence="12">The sequence shown here is derived from an EMBL/GenBank/DDBJ whole genome shotgun (WGS) entry which is preliminary data.</text>
</comment>
<feature type="transmembrane region" description="Helical" evidence="11">
    <location>
        <begin position="434"/>
        <end position="456"/>
    </location>
</feature>
<evidence type="ECO:0000256" key="6">
    <source>
        <dbReference type="ARBA" id="ARBA00022792"/>
    </source>
</evidence>
<evidence type="ECO:0000313" key="13">
    <source>
        <dbReference type="Proteomes" id="UP000559027"/>
    </source>
</evidence>
<dbReference type="Pfam" id="PF00153">
    <property type="entry name" value="Mito_carr"/>
    <property type="match status" value="3"/>
</dbReference>
<keyword evidence="6" id="KW-0999">Mitochondrion inner membrane</keyword>
<evidence type="ECO:0000256" key="8">
    <source>
        <dbReference type="ARBA" id="ARBA00023128"/>
    </source>
</evidence>
<keyword evidence="9 10" id="KW-0472">Membrane</keyword>
<feature type="transmembrane region" description="Helical" evidence="11">
    <location>
        <begin position="356"/>
        <end position="380"/>
    </location>
</feature>
<accession>A0A8H5FYL4</accession>
<sequence>MAAEQKTEHKPKPLPFVANFAAGAIAGISEILTFYPLDVVKTRMQLDTGKSKGLGGTFSSIVKEEGFGRLYRGLVPPLLLEAPKRAVKFAANDFWGKQYLGWSGEPQMTQSLSIITGCSAGATESFVVVPFELVKIKLQDKALASTYKGPMDVVKQIVRKGGLLGLYAGMESTFWRHLYWNGGYFGTIFTVKKYLPKAKTGQEQLLNNFISGSIGGFCGTLLNTPFDVVKSRIQGAERIPGVAPKYNWTYPALATIMREEGVVALYKGFVPKVLRLAPGGAANQLGYSFTNALANVKIVTIYRCWIVYGRRWKVIIPSLILYLGNLAVTGKISEIGATLETGAEGTFNSDSVFRPWLLAFFGTIATQNIMTTSILILRIWRVEKQSMKYLNQDDSPNDRQTRCLRRAIRVIAESGAAYTACVIASFVSEAAESNAFYPIADIAVQMTGIAFNMILVRSSLKRDQQFTMFDQNERTTVRDPAGQCVTPGKILEGSISIHRHAMPQGFELLFVANGPLLKAARTTLRALPPVVKWLAILLFLANVKSWPLMWHIRVFRPVFRIRGEYNLLLWRTMFHSKKARAKRIDDWLDARSPVGEDPFDMVTVYKTRATMDDSDFNGHLSNSSYAKTLDSARFYMAINMFTMFFRSGGWMALGGTHFIYLREIPMMTEYEVRSSVASWDQKWLFIFHRFVSKPKGKKPAKTQNPPQSATPDQAVQNVLHASLRTQAEATPSSSTPLGASSQDTSTALKAAVASLISTGEPDGAVLHTISVSEVCFKIGRITVPPALAIAANGFSAPPSEFGDSSLTTYSKTNPPPNWAKAKAVMSVPLGGSTKKLKELFVGGWRDVPESERWWDQALSGVVEQRRKTRLEAVASLRSGMEGAKALISM</sequence>
<proteinExistence type="inferred from homology"/>
<reference evidence="12 13" key="1">
    <citation type="journal article" date="2020" name="ISME J.">
        <title>Uncovering the hidden diversity of litter-decomposition mechanisms in mushroom-forming fungi.</title>
        <authorList>
            <person name="Floudas D."/>
            <person name="Bentzer J."/>
            <person name="Ahren D."/>
            <person name="Johansson T."/>
            <person name="Persson P."/>
            <person name="Tunlid A."/>
        </authorList>
    </citation>
    <scope>NUCLEOTIDE SEQUENCE [LARGE SCALE GENOMIC DNA]</scope>
    <source>
        <strain evidence="12 13">CBS 146.42</strain>
    </source>
</reference>
<evidence type="ECO:0000256" key="3">
    <source>
        <dbReference type="ARBA" id="ARBA00022448"/>
    </source>
</evidence>
<gene>
    <name evidence="12" type="ORF">D9756_007835</name>
</gene>
<evidence type="ECO:0000256" key="5">
    <source>
        <dbReference type="ARBA" id="ARBA00022737"/>
    </source>
</evidence>
<evidence type="ECO:0000256" key="1">
    <source>
        <dbReference type="ARBA" id="ARBA00004448"/>
    </source>
</evidence>
<evidence type="ECO:0000256" key="10">
    <source>
        <dbReference type="PROSITE-ProRule" id="PRU00282"/>
    </source>
</evidence>
<keyword evidence="4 10" id="KW-0812">Transmembrane</keyword>
<protein>
    <recommendedName>
        <fullName evidence="14">Mitochondrial carrier</fullName>
    </recommendedName>
</protein>
<dbReference type="InterPro" id="IPR029069">
    <property type="entry name" value="HotDog_dom_sf"/>
</dbReference>
<evidence type="ECO:0000313" key="12">
    <source>
        <dbReference type="EMBL" id="KAF5353532.1"/>
    </source>
</evidence>
<feature type="repeat" description="Solcar" evidence="10">
    <location>
        <begin position="203"/>
        <end position="293"/>
    </location>
</feature>
<comment type="similarity">
    <text evidence="2">Belongs to the mitochondrial carrier (TC 2.A.29) family.</text>
</comment>
<dbReference type="Proteomes" id="UP000559027">
    <property type="component" value="Unassembled WGS sequence"/>
</dbReference>
<feature type="repeat" description="Solcar" evidence="10">
    <location>
        <begin position="14"/>
        <end position="98"/>
    </location>
</feature>
<evidence type="ECO:0000256" key="11">
    <source>
        <dbReference type="SAM" id="Phobius"/>
    </source>
</evidence>
<dbReference type="PROSITE" id="PS50920">
    <property type="entry name" value="SOLCAR"/>
    <property type="match status" value="3"/>
</dbReference>
<dbReference type="PANTHER" id="PTHR46356:SF1">
    <property type="entry name" value="MITOCHONDRIAL 2-OXODICARBOXYLATE CARRIER"/>
    <property type="match status" value="1"/>
</dbReference>
<feature type="repeat" description="Solcar" evidence="10">
    <location>
        <begin position="108"/>
        <end position="194"/>
    </location>
</feature>
<dbReference type="Gene3D" id="1.50.40.10">
    <property type="entry name" value="Mitochondrial carrier domain"/>
    <property type="match status" value="1"/>
</dbReference>
<dbReference type="Pfam" id="PF13279">
    <property type="entry name" value="4HBT_2"/>
    <property type="match status" value="1"/>
</dbReference>